<accession>A0A9X2XPL2</accession>
<name>A0A9X2XPL2_9BACT</name>
<gene>
    <name evidence="2" type="ORF">OCK74_21060</name>
</gene>
<sequence length="146" mass="16734">MKKILFTLILSMAFITASFHAQVKKLVIRENKVCKNIDMAISANNNYSSNAYKYCEARIDYTVIKVKGAHIDTLMQKQFLPFKLKELPSFAKEFNEQIAIKDVSERKEQIWISYTVTYSSKGSVLCVNHEQLVPKGVEGDSIRIHI</sequence>
<proteinExistence type="predicted"/>
<feature type="signal peptide" evidence="1">
    <location>
        <begin position="1"/>
        <end position="21"/>
    </location>
</feature>
<comment type="caution">
    <text evidence="2">The sequence shown here is derived from an EMBL/GenBank/DDBJ whole genome shotgun (WGS) entry which is preliminary data.</text>
</comment>
<reference evidence="2" key="1">
    <citation type="submission" date="2022-09" db="EMBL/GenBank/DDBJ databases">
        <authorList>
            <person name="Yuan C."/>
            <person name="Ke Z."/>
        </authorList>
    </citation>
    <scope>NUCLEOTIDE SEQUENCE</scope>
    <source>
        <strain evidence="2">LB-8</strain>
    </source>
</reference>
<dbReference type="RefSeq" id="WP_279299061.1">
    <property type="nucleotide sequence ID" value="NZ_JAOTIF010000022.1"/>
</dbReference>
<organism evidence="2 3">
    <name type="scientific">Paraflavisolibacter caeni</name>
    <dbReference type="NCBI Taxonomy" id="2982496"/>
    <lineage>
        <taxon>Bacteria</taxon>
        <taxon>Pseudomonadati</taxon>
        <taxon>Bacteroidota</taxon>
        <taxon>Chitinophagia</taxon>
        <taxon>Chitinophagales</taxon>
        <taxon>Chitinophagaceae</taxon>
        <taxon>Paraflavisolibacter</taxon>
    </lineage>
</organism>
<dbReference type="AlphaFoldDB" id="A0A9X2XPL2"/>
<protein>
    <submittedName>
        <fullName evidence="2">Uncharacterized protein</fullName>
    </submittedName>
</protein>
<reference evidence="2" key="2">
    <citation type="submission" date="2023-04" db="EMBL/GenBank/DDBJ databases">
        <title>Paracnuella aquatica gen. nov., sp. nov., a member of the family Chitinophagaceae isolated from a hot spring.</title>
        <authorList>
            <person name="Wang C."/>
        </authorList>
    </citation>
    <scope>NUCLEOTIDE SEQUENCE</scope>
    <source>
        <strain evidence="2">LB-8</strain>
    </source>
</reference>
<feature type="chain" id="PRO_5040974223" evidence="1">
    <location>
        <begin position="22"/>
        <end position="146"/>
    </location>
</feature>
<evidence type="ECO:0000313" key="2">
    <source>
        <dbReference type="EMBL" id="MCU7551623.1"/>
    </source>
</evidence>
<dbReference type="Proteomes" id="UP001155483">
    <property type="component" value="Unassembled WGS sequence"/>
</dbReference>
<evidence type="ECO:0000313" key="3">
    <source>
        <dbReference type="Proteomes" id="UP001155483"/>
    </source>
</evidence>
<keyword evidence="1" id="KW-0732">Signal</keyword>
<evidence type="ECO:0000256" key="1">
    <source>
        <dbReference type="SAM" id="SignalP"/>
    </source>
</evidence>
<keyword evidence="3" id="KW-1185">Reference proteome</keyword>
<dbReference type="EMBL" id="JAOTIF010000022">
    <property type="protein sequence ID" value="MCU7551623.1"/>
    <property type="molecule type" value="Genomic_DNA"/>
</dbReference>